<feature type="compositionally biased region" description="Basic and acidic residues" evidence="1">
    <location>
        <begin position="144"/>
        <end position="156"/>
    </location>
</feature>
<feature type="compositionally biased region" description="Low complexity" evidence="1">
    <location>
        <begin position="163"/>
        <end position="186"/>
    </location>
</feature>
<dbReference type="EMBL" id="GL448268">
    <property type="protein sequence ID" value="EFN84950.1"/>
    <property type="molecule type" value="Genomic_DNA"/>
</dbReference>
<evidence type="ECO:0000313" key="2">
    <source>
        <dbReference type="EMBL" id="EFN84950.1"/>
    </source>
</evidence>
<evidence type="ECO:0000256" key="1">
    <source>
        <dbReference type="SAM" id="MobiDB-lite"/>
    </source>
</evidence>
<feature type="compositionally biased region" description="Polar residues" evidence="1">
    <location>
        <begin position="46"/>
        <end position="57"/>
    </location>
</feature>
<evidence type="ECO:0000313" key="3">
    <source>
        <dbReference type="Proteomes" id="UP000008237"/>
    </source>
</evidence>
<feature type="region of interest" description="Disordered" evidence="1">
    <location>
        <begin position="108"/>
        <end position="130"/>
    </location>
</feature>
<accession>E2BH29</accession>
<gene>
    <name evidence="2" type="ORF">EAI_17288</name>
</gene>
<dbReference type="InParanoid" id="E2BH29"/>
<dbReference type="OMA" id="EGSKKWC"/>
<feature type="region of interest" description="Disordered" evidence="1">
    <location>
        <begin position="144"/>
        <end position="188"/>
    </location>
</feature>
<feature type="region of interest" description="Disordered" evidence="1">
    <location>
        <begin position="37"/>
        <end position="62"/>
    </location>
</feature>
<keyword evidence="3" id="KW-1185">Reference proteome</keyword>
<organism evidence="3">
    <name type="scientific">Harpegnathos saltator</name>
    <name type="common">Jerdon's jumping ant</name>
    <dbReference type="NCBI Taxonomy" id="610380"/>
    <lineage>
        <taxon>Eukaryota</taxon>
        <taxon>Metazoa</taxon>
        <taxon>Ecdysozoa</taxon>
        <taxon>Arthropoda</taxon>
        <taxon>Hexapoda</taxon>
        <taxon>Insecta</taxon>
        <taxon>Pterygota</taxon>
        <taxon>Neoptera</taxon>
        <taxon>Endopterygota</taxon>
        <taxon>Hymenoptera</taxon>
        <taxon>Apocrita</taxon>
        <taxon>Aculeata</taxon>
        <taxon>Formicoidea</taxon>
        <taxon>Formicidae</taxon>
        <taxon>Ponerinae</taxon>
        <taxon>Ponerini</taxon>
        <taxon>Harpegnathos</taxon>
    </lineage>
</organism>
<name>E2BH29_HARSA</name>
<dbReference type="Proteomes" id="UP000008237">
    <property type="component" value="Unassembled WGS sequence"/>
</dbReference>
<sequence>MQPESEEALVKLDVSVQEESVKEDMLLNTSKAAKIEEPVTAKEDINVNSEQTSNEPETSPKIVQEVVSTENEIVLEKEGVLSENTSNIEAKEVEDQEENEVKLILEVEQDLMKNGEEKPEDKQSKDDKVEAVVQETVQEPVVQDELKNGVHEKDEVQSELQTDTESSVEIVESTTSEVSETSEPVTQSNMLKGQEKIDDTLNDVSFISYDSNIMLKDVQIKLNDCLKDNSKLFDESNTEDIMSQLSKESFGKTLRNISGRHSINRMRHLGFHEKRISPNSSLFVNTSMISIPQDEGAESKVLHYNSTLSESFPTNGSSLDRKRKTDTPIWNPTKKQKVEAESSLLGTPMSLLKGFRRPIQISTPNITSYKFESTKLDISGIKDDDNKITAESTESTKKWCVIM</sequence>
<reference evidence="2 3" key="1">
    <citation type="journal article" date="2010" name="Science">
        <title>Genomic comparison of the ants Camponotus floridanus and Harpegnathos saltator.</title>
        <authorList>
            <person name="Bonasio R."/>
            <person name="Zhang G."/>
            <person name="Ye C."/>
            <person name="Mutti N.S."/>
            <person name="Fang X."/>
            <person name="Qin N."/>
            <person name="Donahue G."/>
            <person name="Yang P."/>
            <person name="Li Q."/>
            <person name="Li C."/>
            <person name="Zhang P."/>
            <person name="Huang Z."/>
            <person name="Berger S.L."/>
            <person name="Reinberg D."/>
            <person name="Wang J."/>
            <person name="Liebig J."/>
        </authorList>
    </citation>
    <scope>NUCLEOTIDE SEQUENCE [LARGE SCALE GENOMIC DNA]</scope>
    <source>
        <strain evidence="2 3">R22 G/1</strain>
    </source>
</reference>
<dbReference type="OrthoDB" id="7688110at2759"/>
<protein>
    <submittedName>
        <fullName evidence="2">Uncharacterized protein</fullName>
    </submittedName>
</protein>
<proteinExistence type="predicted"/>
<dbReference type="AlphaFoldDB" id="E2BH29"/>